<feature type="domain" description="Retrotransposon gag" evidence="2">
    <location>
        <begin position="109"/>
        <end position="176"/>
    </location>
</feature>
<evidence type="ECO:0000313" key="4">
    <source>
        <dbReference type="Proteomes" id="UP001443914"/>
    </source>
</evidence>
<dbReference type="Proteomes" id="UP001443914">
    <property type="component" value="Unassembled WGS sequence"/>
</dbReference>
<keyword evidence="4" id="KW-1185">Reference proteome</keyword>
<protein>
    <recommendedName>
        <fullName evidence="2">Retrotransposon gag domain-containing protein</fullName>
    </recommendedName>
</protein>
<organism evidence="3 4">
    <name type="scientific">Saponaria officinalis</name>
    <name type="common">Common soapwort</name>
    <name type="synonym">Lychnis saponaria</name>
    <dbReference type="NCBI Taxonomy" id="3572"/>
    <lineage>
        <taxon>Eukaryota</taxon>
        <taxon>Viridiplantae</taxon>
        <taxon>Streptophyta</taxon>
        <taxon>Embryophyta</taxon>
        <taxon>Tracheophyta</taxon>
        <taxon>Spermatophyta</taxon>
        <taxon>Magnoliopsida</taxon>
        <taxon>eudicotyledons</taxon>
        <taxon>Gunneridae</taxon>
        <taxon>Pentapetalae</taxon>
        <taxon>Caryophyllales</taxon>
        <taxon>Caryophyllaceae</taxon>
        <taxon>Caryophylleae</taxon>
        <taxon>Saponaria</taxon>
    </lineage>
</organism>
<feature type="region of interest" description="Disordered" evidence="1">
    <location>
        <begin position="225"/>
        <end position="271"/>
    </location>
</feature>
<dbReference type="AlphaFoldDB" id="A0AAW1N9A5"/>
<evidence type="ECO:0000259" key="2">
    <source>
        <dbReference type="Pfam" id="PF03732"/>
    </source>
</evidence>
<feature type="compositionally biased region" description="Polar residues" evidence="1">
    <location>
        <begin position="244"/>
        <end position="255"/>
    </location>
</feature>
<dbReference type="Pfam" id="PF03732">
    <property type="entry name" value="Retrotrans_gag"/>
    <property type="match status" value="1"/>
</dbReference>
<evidence type="ECO:0000256" key="1">
    <source>
        <dbReference type="SAM" id="MobiDB-lite"/>
    </source>
</evidence>
<dbReference type="InterPro" id="IPR005162">
    <property type="entry name" value="Retrotrans_gag_dom"/>
</dbReference>
<comment type="caution">
    <text evidence="3">The sequence shown here is derived from an EMBL/GenBank/DDBJ whole genome shotgun (WGS) entry which is preliminary data.</text>
</comment>
<gene>
    <name evidence="3" type="ORF">RND81_01G093500</name>
</gene>
<dbReference type="EMBL" id="JBDFQZ010000001">
    <property type="protein sequence ID" value="KAK9756387.1"/>
    <property type="molecule type" value="Genomic_DNA"/>
</dbReference>
<feature type="region of interest" description="Disordered" evidence="1">
    <location>
        <begin position="508"/>
        <end position="543"/>
    </location>
</feature>
<name>A0AAW1N9A5_SAPOF</name>
<feature type="region of interest" description="Disordered" evidence="1">
    <location>
        <begin position="336"/>
        <end position="365"/>
    </location>
</feature>
<evidence type="ECO:0000313" key="3">
    <source>
        <dbReference type="EMBL" id="KAK9756387.1"/>
    </source>
</evidence>
<proteinExistence type="predicted"/>
<dbReference type="PANTHER" id="PTHR33223:SF6">
    <property type="entry name" value="CCHC-TYPE DOMAIN-CONTAINING PROTEIN"/>
    <property type="match status" value="1"/>
</dbReference>
<feature type="compositionally biased region" description="Basic and acidic residues" evidence="1">
    <location>
        <begin position="256"/>
        <end position="271"/>
    </location>
</feature>
<reference evidence="3" key="1">
    <citation type="submission" date="2024-03" db="EMBL/GenBank/DDBJ databases">
        <title>WGS assembly of Saponaria officinalis var. Norfolk2.</title>
        <authorList>
            <person name="Jenkins J."/>
            <person name="Shu S."/>
            <person name="Grimwood J."/>
            <person name="Barry K."/>
            <person name="Goodstein D."/>
            <person name="Schmutz J."/>
            <person name="Leebens-Mack J."/>
            <person name="Osbourn A."/>
        </authorList>
    </citation>
    <scope>NUCLEOTIDE SEQUENCE [LARGE SCALE GENOMIC DNA]</scope>
    <source>
        <strain evidence="3">JIC</strain>
    </source>
</reference>
<feature type="compositionally biased region" description="Basic and acidic residues" evidence="1">
    <location>
        <begin position="348"/>
        <end position="365"/>
    </location>
</feature>
<sequence>MGACREMITGVLDRLAVPEEEKPNKRIYQMIDMINNLRSIIEELKIEVTELQVRRIRDSSGLESPKIKVPEQPKYSGERDSKEIDNFLWSIERYFSNVRVLDDDTKIRIATLYLIDDVIPWWRRREIDIQRGTCTITTWEEFKTDFKNQFYPKNATEVGMKKLRNLKQTGTIRDYIIDIPESMSLLYFMDGLKRGVEQELKRRNVKTLSDTIAYVESLYEGPSEMTDKITRNDREKGRSRGRDSSQAPKPSMWKTSESKGQYKDKPKEKSYSRGDAKCFLCDGSHFIRDCPTKQRLNAMTKAYFIKAVAPVTFEGDGSITIDNRVQVPLVPRKALSKVRTVSTQRTTKSKEKSKQNDKDVPKRESSIEVSDVLPFNSLWTTQGRVNCVKAAISMDPRALHNVLSIKRANRSNIEYSYVKTSIKPEDHEENLECRMAYNVQIQLSEWQGVTDFMIAAIKDDEVLLGAKYLTSIVSWKWTPDTQIRRIRVRSDGFGPDLGSVAIPKEDRPLEIILEPTRTKKKKPSKRDKEPKRKKGLDDDSDIM</sequence>
<accession>A0AAW1N9A5</accession>
<dbReference type="PANTHER" id="PTHR33223">
    <property type="entry name" value="CCHC-TYPE DOMAIN-CONTAINING PROTEIN"/>
    <property type="match status" value="1"/>
</dbReference>
<feature type="compositionally biased region" description="Basic and acidic residues" evidence="1">
    <location>
        <begin position="225"/>
        <end position="243"/>
    </location>
</feature>